<accession>A0ABT7PAG0</accession>
<evidence type="ECO:0000313" key="1">
    <source>
        <dbReference type="EMBL" id="MDM3930264.1"/>
    </source>
</evidence>
<comment type="caution">
    <text evidence="1">The sequence shown here is derived from an EMBL/GenBank/DDBJ whole genome shotgun (WGS) entry which is preliminary data.</text>
</comment>
<sequence length="91" mass="9366">MSAKKIGAAVYHRAGVGIPGIGDIDGVPGVEGVEAMQGMFFISSFMVFNLASMDVQQSFVARCHPAGANSKNRPAATTKMPTAIPVTAKVG</sequence>
<proteinExistence type="predicted"/>
<keyword evidence="2" id="KW-1185">Reference proteome</keyword>
<organism evidence="1 2">
    <name type="scientific">Mycobacterium intracellulare subsp. chimaera</name>
    <dbReference type="NCBI Taxonomy" id="222805"/>
    <lineage>
        <taxon>Bacteria</taxon>
        <taxon>Bacillati</taxon>
        <taxon>Actinomycetota</taxon>
        <taxon>Actinomycetes</taxon>
        <taxon>Mycobacteriales</taxon>
        <taxon>Mycobacteriaceae</taxon>
        <taxon>Mycobacterium</taxon>
        <taxon>Mycobacterium avium complex (MAC)</taxon>
    </lineage>
</organism>
<dbReference type="RefSeq" id="WP_139315491.1">
    <property type="nucleotide sequence ID" value="NZ_CP012885.2"/>
</dbReference>
<protein>
    <submittedName>
        <fullName evidence="1">Uncharacterized protein</fullName>
    </submittedName>
</protein>
<dbReference type="EMBL" id="JASZZX010000071">
    <property type="protein sequence ID" value="MDM3930264.1"/>
    <property type="molecule type" value="Genomic_DNA"/>
</dbReference>
<reference evidence="1 2" key="1">
    <citation type="submission" date="2023-06" db="EMBL/GenBank/DDBJ databases">
        <title>Itaconate inhibition of nontuberculous mycobacteria.</title>
        <authorList>
            <person name="Breen P."/>
            <person name="Zimbric M."/>
            <person name="Caverly L."/>
        </authorList>
    </citation>
    <scope>NUCLEOTIDE SEQUENCE [LARGE SCALE GENOMIC DNA]</scope>
    <source>
        <strain evidence="1 2">FLAC1071</strain>
    </source>
</reference>
<dbReference type="Proteomes" id="UP001529272">
    <property type="component" value="Unassembled WGS sequence"/>
</dbReference>
<reference evidence="2" key="2">
    <citation type="submission" date="2023-06" db="EMBL/GenBank/DDBJ databases">
        <title>Itaconate inhibition of nontuberculous mycobacteria.</title>
        <authorList>
            <person name="Spilker T."/>
        </authorList>
    </citation>
    <scope>NUCLEOTIDE SEQUENCE [LARGE SCALE GENOMIC DNA]</scope>
    <source>
        <strain evidence="2">FLAC1071</strain>
    </source>
</reference>
<name>A0ABT7PAG0_MYCIT</name>
<evidence type="ECO:0000313" key="2">
    <source>
        <dbReference type="Proteomes" id="UP001529272"/>
    </source>
</evidence>
<gene>
    <name evidence="1" type="ORF">QRB35_30475</name>
</gene>